<evidence type="ECO:0000313" key="2">
    <source>
        <dbReference type="EMBL" id="THD26829.1"/>
    </source>
</evidence>
<protein>
    <recommendedName>
        <fullName evidence="4">Lipid-binding serum glycoprotein N-terminal domain-containing protein</fullName>
    </recommendedName>
</protein>
<evidence type="ECO:0000313" key="3">
    <source>
        <dbReference type="Proteomes" id="UP000230066"/>
    </source>
</evidence>
<gene>
    <name evidence="2" type="ORF">D915_002408</name>
</gene>
<sequence length="269" mass="30077">MFCHMHTKLLVFGWLLLSVQAAEYGTCPLVSPPLDLGTGSLNQLMDTVLLYILVPESTVEVADPITLAKGVVASDIKVYQLQTIKRTCPIQLQTSDSLGCTERGLLMKACFGASQIRVNLSLVTPYIGIKKGRYILNLPAVTIRTEVKLFSPDVDVNPPTTRLARITSITSTLSKDLTITPIDSSWTKNFASGLVKFIYPLIRSKLIQEMDAYLLQMLNNRLKDYKIKPLFVPDVSETKTTESKTQRRRPVNNIQAVREIPRLMAFPLH</sequence>
<reference evidence="2" key="1">
    <citation type="submission" date="2019-03" db="EMBL/GenBank/DDBJ databases">
        <title>Improved annotation for the trematode Fasciola hepatica.</title>
        <authorList>
            <person name="Choi Y.-J."/>
            <person name="Martin J."/>
            <person name="Mitreva M."/>
        </authorList>
    </citation>
    <scope>NUCLEOTIDE SEQUENCE [LARGE SCALE GENOMIC DNA]</scope>
</reference>
<feature type="chain" id="PRO_5020021842" description="Lipid-binding serum glycoprotein N-terminal domain-containing protein" evidence="1">
    <location>
        <begin position="22"/>
        <end position="269"/>
    </location>
</feature>
<feature type="signal peptide" evidence="1">
    <location>
        <begin position="1"/>
        <end position="21"/>
    </location>
</feature>
<dbReference type="Proteomes" id="UP000230066">
    <property type="component" value="Unassembled WGS sequence"/>
</dbReference>
<proteinExistence type="predicted"/>
<accession>A0A4E0RDE4</accession>
<evidence type="ECO:0000256" key="1">
    <source>
        <dbReference type="SAM" id="SignalP"/>
    </source>
</evidence>
<name>A0A4E0RDE4_FASHE</name>
<dbReference type="AlphaFoldDB" id="A0A4E0RDE4"/>
<comment type="caution">
    <text evidence="2">The sequence shown here is derived from an EMBL/GenBank/DDBJ whole genome shotgun (WGS) entry which is preliminary data.</text>
</comment>
<keyword evidence="1" id="KW-0732">Signal</keyword>
<evidence type="ECO:0008006" key="4">
    <source>
        <dbReference type="Google" id="ProtNLM"/>
    </source>
</evidence>
<keyword evidence="3" id="KW-1185">Reference proteome</keyword>
<organism evidence="2 3">
    <name type="scientific">Fasciola hepatica</name>
    <name type="common">Liver fluke</name>
    <dbReference type="NCBI Taxonomy" id="6192"/>
    <lineage>
        <taxon>Eukaryota</taxon>
        <taxon>Metazoa</taxon>
        <taxon>Spiralia</taxon>
        <taxon>Lophotrochozoa</taxon>
        <taxon>Platyhelminthes</taxon>
        <taxon>Trematoda</taxon>
        <taxon>Digenea</taxon>
        <taxon>Plagiorchiida</taxon>
        <taxon>Echinostomata</taxon>
        <taxon>Echinostomatoidea</taxon>
        <taxon>Fasciolidae</taxon>
        <taxon>Fasciola</taxon>
    </lineage>
</organism>
<dbReference type="EMBL" id="JXXN02000617">
    <property type="protein sequence ID" value="THD26829.1"/>
    <property type="molecule type" value="Genomic_DNA"/>
</dbReference>